<organism evidence="3 4">
    <name type="scientific">Xylaria flabelliformis</name>
    <dbReference type="NCBI Taxonomy" id="2512241"/>
    <lineage>
        <taxon>Eukaryota</taxon>
        <taxon>Fungi</taxon>
        <taxon>Dikarya</taxon>
        <taxon>Ascomycota</taxon>
        <taxon>Pezizomycotina</taxon>
        <taxon>Sordariomycetes</taxon>
        <taxon>Xylariomycetidae</taxon>
        <taxon>Xylariales</taxon>
        <taxon>Xylariaceae</taxon>
        <taxon>Xylaria</taxon>
    </lineage>
</organism>
<evidence type="ECO:0000259" key="2">
    <source>
        <dbReference type="Pfam" id="PF07727"/>
    </source>
</evidence>
<dbReference type="STRING" id="2512241.A0A553HUX8"/>
<proteinExistence type="predicted"/>
<dbReference type="InterPro" id="IPR013103">
    <property type="entry name" value="RVT_2"/>
</dbReference>
<feature type="region of interest" description="Disordered" evidence="1">
    <location>
        <begin position="20"/>
        <end position="57"/>
    </location>
</feature>
<comment type="caution">
    <text evidence="3">The sequence shown here is derived from an EMBL/GenBank/DDBJ whole genome shotgun (WGS) entry which is preliminary data.</text>
</comment>
<accession>A0A553HUX8</accession>
<feature type="domain" description="Reverse transcriptase Ty1/copia-type" evidence="2">
    <location>
        <begin position="116"/>
        <end position="190"/>
    </location>
</feature>
<gene>
    <name evidence="3" type="ORF">FHL15_007290</name>
</gene>
<name>A0A553HUX8_9PEZI</name>
<feature type="compositionally biased region" description="Basic and acidic residues" evidence="1">
    <location>
        <begin position="20"/>
        <end position="36"/>
    </location>
</feature>
<dbReference type="Pfam" id="PF07727">
    <property type="entry name" value="RVT_2"/>
    <property type="match status" value="1"/>
</dbReference>
<dbReference type="AlphaFoldDB" id="A0A553HUX8"/>
<dbReference type="OrthoDB" id="5080239at2759"/>
<evidence type="ECO:0000313" key="3">
    <source>
        <dbReference type="EMBL" id="TRX91737.1"/>
    </source>
</evidence>
<protein>
    <recommendedName>
        <fullName evidence="2">Reverse transcriptase Ty1/copia-type domain-containing protein</fullName>
    </recommendedName>
</protein>
<dbReference type="EMBL" id="VFLP01000042">
    <property type="protein sequence ID" value="TRX91737.1"/>
    <property type="molecule type" value="Genomic_DNA"/>
</dbReference>
<evidence type="ECO:0000313" key="4">
    <source>
        <dbReference type="Proteomes" id="UP000319160"/>
    </source>
</evidence>
<reference evidence="4" key="1">
    <citation type="submission" date="2019-06" db="EMBL/GenBank/DDBJ databases">
        <title>Draft genome sequence of the griseofulvin-producing fungus Xylaria cubensis strain G536.</title>
        <authorList>
            <person name="Mead M.E."/>
            <person name="Raja H.A."/>
            <person name="Steenwyk J.L."/>
            <person name="Knowles S.L."/>
            <person name="Oberlies N.H."/>
            <person name="Rokas A."/>
        </authorList>
    </citation>
    <scope>NUCLEOTIDE SEQUENCE [LARGE SCALE GENOMIC DNA]</scope>
    <source>
        <strain evidence="4">G536</strain>
    </source>
</reference>
<evidence type="ECO:0000256" key="1">
    <source>
        <dbReference type="SAM" id="MobiDB-lite"/>
    </source>
</evidence>
<dbReference type="Proteomes" id="UP000319160">
    <property type="component" value="Unassembled WGS sequence"/>
</dbReference>
<keyword evidence="4" id="KW-1185">Reference proteome</keyword>
<sequence length="191" mass="22593">MKEDWEKFLWKSYEPDTIEMQERINRRSQRHDQRNETRKRRWKNDEDDEDEEDDGYVDEDVVDDDICEFPLDTSGNSIIELMGYEHAMKTLQAAQWQEAVDNENESLVKMRVFRIIDIADVPEGRKIITGRYAFKLKILYDAATDEYFNKYKARLVGRGFMQENGLDYEETFAAVVKGSSYKIILALAAMY</sequence>
<feature type="compositionally biased region" description="Acidic residues" evidence="1">
    <location>
        <begin position="45"/>
        <end position="57"/>
    </location>
</feature>